<feature type="region of interest" description="Disordered" evidence="5">
    <location>
        <begin position="383"/>
        <end position="442"/>
    </location>
</feature>
<reference evidence="7 8" key="1">
    <citation type="submission" date="2024-10" db="EMBL/GenBank/DDBJ databases">
        <title>Updated reference genomes for cyclostephanoid diatoms.</title>
        <authorList>
            <person name="Roberts W.R."/>
            <person name="Alverson A.J."/>
        </authorList>
    </citation>
    <scope>NUCLEOTIDE SEQUENCE [LARGE SCALE GENOMIC DNA]</scope>
    <source>
        <strain evidence="7 8">AJA276-08</strain>
    </source>
</reference>
<keyword evidence="3" id="KW-0539">Nucleus</keyword>
<evidence type="ECO:0000259" key="6">
    <source>
        <dbReference type="SMART" id="SM00415"/>
    </source>
</evidence>
<keyword evidence="8" id="KW-1185">Reference proteome</keyword>
<dbReference type="Pfam" id="PF00447">
    <property type="entry name" value="HSF_DNA-bind"/>
    <property type="match status" value="1"/>
</dbReference>
<comment type="subcellular location">
    <subcellularLocation>
        <location evidence="1">Nucleus</location>
    </subcellularLocation>
</comment>
<proteinExistence type="inferred from homology"/>
<sequence length="442" mass="49335">MNNNSPSLKYVDHTYRDFSRYVEEGGELPIHKKSANNFPARLHKILSETDPNYSDIIAWMPHGRAWKIYDKNRFISDVIPKYYDCKKYESFTRQLSGWGFKRLHQSGYDCGCYYHECFLRGLPELTCLIRRLPTNLGKTIPYVEGEPHFYAIGMDYPLPPPPRDAPRTLTQAMPGALSGVMPEKAIAVTIGSRPPKVVPATIDRHATTGRPRVTSVDLPSSSPSINGKNMGNLSPASSITSDVYNPQVMPPSSSVRVPPVQEPSAPRLVARASTEPSALAPMPPNLSRHPSAPYYYPSYSQYATHNYGIVDQHSGGGNPYLRGGYSHFEHHPQFHFPQGMPGGGDYLRYGGFDHNNGNDMLPPTSYGAMNVANDPFGSERLFRKQEEESSESNDEVDEFEPIPVQYSPRSMKRKMDGNSLEKLEPPRKSDGNSLVKLEPSGP</sequence>
<comment type="similarity">
    <text evidence="4">Belongs to the HSF family.</text>
</comment>
<evidence type="ECO:0000256" key="2">
    <source>
        <dbReference type="ARBA" id="ARBA00023125"/>
    </source>
</evidence>
<evidence type="ECO:0000256" key="5">
    <source>
        <dbReference type="SAM" id="MobiDB-lite"/>
    </source>
</evidence>
<dbReference type="Proteomes" id="UP001530315">
    <property type="component" value="Unassembled WGS sequence"/>
</dbReference>
<dbReference type="SUPFAM" id="SSF46785">
    <property type="entry name" value="Winged helix' DNA-binding domain"/>
    <property type="match status" value="1"/>
</dbReference>
<dbReference type="InterPro" id="IPR036390">
    <property type="entry name" value="WH_DNA-bd_sf"/>
</dbReference>
<evidence type="ECO:0000256" key="4">
    <source>
        <dbReference type="RuleBase" id="RU004020"/>
    </source>
</evidence>
<dbReference type="SMART" id="SM00415">
    <property type="entry name" value="HSF"/>
    <property type="match status" value="1"/>
</dbReference>
<gene>
    <name evidence="7" type="ORF">ACHAW5_001009</name>
</gene>
<feature type="compositionally biased region" description="Polar residues" evidence="5">
    <location>
        <begin position="217"/>
        <end position="231"/>
    </location>
</feature>
<dbReference type="EMBL" id="JALLAZ020001158">
    <property type="protein sequence ID" value="KAL3779535.1"/>
    <property type="molecule type" value="Genomic_DNA"/>
</dbReference>
<dbReference type="Gene3D" id="1.10.10.10">
    <property type="entry name" value="Winged helix-like DNA-binding domain superfamily/Winged helix DNA-binding domain"/>
    <property type="match status" value="1"/>
</dbReference>
<dbReference type="InterPro" id="IPR000232">
    <property type="entry name" value="HSF_DNA-bd"/>
</dbReference>
<dbReference type="GO" id="GO:0003677">
    <property type="term" value="F:DNA binding"/>
    <property type="evidence" value="ECO:0007669"/>
    <property type="project" value="UniProtKB-KW"/>
</dbReference>
<feature type="compositionally biased region" description="Acidic residues" evidence="5">
    <location>
        <begin position="388"/>
        <end position="400"/>
    </location>
</feature>
<dbReference type="PANTHER" id="PTHR10015">
    <property type="entry name" value="HEAT SHOCK TRANSCRIPTION FACTOR"/>
    <property type="match status" value="1"/>
</dbReference>
<organism evidence="7 8">
    <name type="scientific">Stephanodiscus triporus</name>
    <dbReference type="NCBI Taxonomy" id="2934178"/>
    <lineage>
        <taxon>Eukaryota</taxon>
        <taxon>Sar</taxon>
        <taxon>Stramenopiles</taxon>
        <taxon>Ochrophyta</taxon>
        <taxon>Bacillariophyta</taxon>
        <taxon>Coscinodiscophyceae</taxon>
        <taxon>Thalassiosirophycidae</taxon>
        <taxon>Stephanodiscales</taxon>
        <taxon>Stephanodiscaceae</taxon>
        <taxon>Stephanodiscus</taxon>
    </lineage>
</organism>
<dbReference type="InterPro" id="IPR036388">
    <property type="entry name" value="WH-like_DNA-bd_sf"/>
</dbReference>
<protein>
    <recommendedName>
        <fullName evidence="6">HSF-type DNA-binding domain-containing protein</fullName>
    </recommendedName>
</protein>
<evidence type="ECO:0000313" key="8">
    <source>
        <dbReference type="Proteomes" id="UP001530315"/>
    </source>
</evidence>
<comment type="caution">
    <text evidence="7">The sequence shown here is derived from an EMBL/GenBank/DDBJ whole genome shotgun (WGS) entry which is preliminary data.</text>
</comment>
<feature type="compositionally biased region" description="Basic and acidic residues" evidence="5">
    <location>
        <begin position="413"/>
        <end position="430"/>
    </location>
</feature>
<keyword evidence="2" id="KW-0238">DNA-binding</keyword>
<feature type="domain" description="HSF-type DNA-binding" evidence="6">
    <location>
        <begin position="34"/>
        <end position="132"/>
    </location>
</feature>
<dbReference type="PANTHER" id="PTHR10015:SF206">
    <property type="entry name" value="HSF-TYPE DNA-BINDING DOMAIN-CONTAINING PROTEIN"/>
    <property type="match status" value="1"/>
</dbReference>
<feature type="region of interest" description="Disordered" evidence="5">
    <location>
        <begin position="211"/>
        <end position="231"/>
    </location>
</feature>
<evidence type="ECO:0000256" key="1">
    <source>
        <dbReference type="ARBA" id="ARBA00004123"/>
    </source>
</evidence>
<dbReference type="FunFam" id="1.10.10.10:FF:000479">
    <property type="entry name" value="Predicted protein"/>
    <property type="match status" value="1"/>
</dbReference>
<dbReference type="AlphaFoldDB" id="A0ABD3NZF1"/>
<evidence type="ECO:0000313" key="7">
    <source>
        <dbReference type="EMBL" id="KAL3779535.1"/>
    </source>
</evidence>
<name>A0ABD3NZF1_9STRA</name>
<accession>A0ABD3NZF1</accession>
<evidence type="ECO:0000256" key="3">
    <source>
        <dbReference type="ARBA" id="ARBA00023242"/>
    </source>
</evidence>
<dbReference type="GO" id="GO:0005634">
    <property type="term" value="C:nucleus"/>
    <property type="evidence" value="ECO:0007669"/>
    <property type="project" value="UniProtKB-SubCell"/>
</dbReference>